<reference evidence="2" key="1">
    <citation type="submission" date="2016-10" db="EMBL/GenBank/DDBJ databases">
        <authorList>
            <person name="Varghese N."/>
            <person name="Submissions S."/>
        </authorList>
    </citation>
    <scope>NUCLEOTIDE SEQUENCE [LARGE SCALE GENOMIC DNA]</scope>
    <source>
        <strain evidence="2">CGMCC 4.3506</strain>
    </source>
</reference>
<sequence length="81" mass="8706">MNRGRLVPRPWRQPPYDRLVTAEDDVRSAVAAAREYADRFGEPDADELARIRADLVAAGVGVPEPPADAAARAAALARLLA</sequence>
<organism evidence="1 2">
    <name type="scientific">Lentzea fradiae</name>
    <dbReference type="NCBI Taxonomy" id="200378"/>
    <lineage>
        <taxon>Bacteria</taxon>
        <taxon>Bacillati</taxon>
        <taxon>Actinomycetota</taxon>
        <taxon>Actinomycetes</taxon>
        <taxon>Pseudonocardiales</taxon>
        <taxon>Pseudonocardiaceae</taxon>
        <taxon>Lentzea</taxon>
    </lineage>
</organism>
<dbReference type="STRING" id="200378.SAMN05216553_112117"/>
<name>A0A1G7XN95_9PSEU</name>
<accession>A0A1G7XN95</accession>
<gene>
    <name evidence="1" type="ORF">SAMN05216553_112117</name>
</gene>
<dbReference type="Proteomes" id="UP000199623">
    <property type="component" value="Unassembled WGS sequence"/>
</dbReference>
<dbReference type="EMBL" id="FNCC01000012">
    <property type="protein sequence ID" value="SDG85571.1"/>
    <property type="molecule type" value="Genomic_DNA"/>
</dbReference>
<keyword evidence="2" id="KW-1185">Reference proteome</keyword>
<protein>
    <submittedName>
        <fullName evidence="1">Uncharacterized protein</fullName>
    </submittedName>
</protein>
<evidence type="ECO:0000313" key="2">
    <source>
        <dbReference type="Proteomes" id="UP000199623"/>
    </source>
</evidence>
<dbReference type="AlphaFoldDB" id="A0A1G7XN95"/>
<evidence type="ECO:0000313" key="1">
    <source>
        <dbReference type="EMBL" id="SDG85571.1"/>
    </source>
</evidence>
<proteinExistence type="predicted"/>